<name>A0AAX6ET39_IRIPA</name>
<dbReference type="InterPro" id="IPR027417">
    <property type="entry name" value="P-loop_NTPase"/>
</dbReference>
<dbReference type="Gene3D" id="1.10.8.60">
    <property type="match status" value="1"/>
</dbReference>
<evidence type="ECO:0000256" key="7">
    <source>
        <dbReference type="ARBA" id="ARBA00023136"/>
    </source>
</evidence>
<evidence type="ECO:0000256" key="11">
    <source>
        <dbReference type="SAM" id="MobiDB-lite"/>
    </source>
</evidence>
<dbReference type="Gene3D" id="3.40.50.300">
    <property type="entry name" value="P-loop containing nucleotide triphosphate hydrolases"/>
    <property type="match status" value="2"/>
</dbReference>
<protein>
    <recommendedName>
        <fullName evidence="8">Peroxisomal ATPase PEX6</fullName>
    </recommendedName>
    <alternativeName>
        <fullName evidence="9">Peroxin-6</fullName>
    </alternativeName>
</protein>
<keyword evidence="7" id="KW-0472">Membrane</keyword>
<dbReference type="PROSITE" id="PS00674">
    <property type="entry name" value="AAA"/>
    <property type="match status" value="1"/>
</dbReference>
<dbReference type="InterPro" id="IPR003960">
    <property type="entry name" value="ATPase_AAA_CS"/>
</dbReference>
<dbReference type="FunFam" id="1.10.8.60:FF:000077">
    <property type="entry name" value="Peroxisome biogenesis protein 6"/>
    <property type="match status" value="1"/>
</dbReference>
<evidence type="ECO:0000256" key="6">
    <source>
        <dbReference type="ARBA" id="ARBA00022840"/>
    </source>
</evidence>
<feature type="region of interest" description="Disordered" evidence="11">
    <location>
        <begin position="21"/>
        <end position="47"/>
    </location>
</feature>
<dbReference type="CDD" id="cd19527">
    <property type="entry name" value="RecA-like_PEX6_r2"/>
    <property type="match status" value="1"/>
</dbReference>
<dbReference type="InterPro" id="IPR003593">
    <property type="entry name" value="AAA+_ATPase"/>
</dbReference>
<dbReference type="GO" id="GO:0005524">
    <property type="term" value="F:ATP binding"/>
    <property type="evidence" value="ECO:0007669"/>
    <property type="project" value="UniProtKB-KW"/>
</dbReference>
<dbReference type="SMART" id="SM00382">
    <property type="entry name" value="AAA"/>
    <property type="match status" value="2"/>
</dbReference>
<reference evidence="13" key="2">
    <citation type="submission" date="2023-04" db="EMBL/GenBank/DDBJ databases">
        <authorList>
            <person name="Bruccoleri R.E."/>
            <person name="Oakeley E.J."/>
            <person name="Faust A.-M."/>
            <person name="Dessus-Babus S."/>
            <person name="Altorfer M."/>
            <person name="Burckhardt D."/>
            <person name="Oertli M."/>
            <person name="Naumann U."/>
            <person name="Petersen F."/>
            <person name="Wong J."/>
        </authorList>
    </citation>
    <scope>NUCLEOTIDE SEQUENCE</scope>
    <source>
        <strain evidence="13">GSM-AAB239-AS_SAM_17_03QT</strain>
        <tissue evidence="13">Leaf</tissue>
    </source>
</reference>
<comment type="catalytic activity">
    <reaction evidence="10">
        <text>ATP + H2O = ADP + phosphate + H(+)</text>
        <dbReference type="Rhea" id="RHEA:13065"/>
        <dbReference type="ChEBI" id="CHEBI:15377"/>
        <dbReference type="ChEBI" id="CHEBI:15378"/>
        <dbReference type="ChEBI" id="CHEBI:30616"/>
        <dbReference type="ChEBI" id="CHEBI:43474"/>
        <dbReference type="ChEBI" id="CHEBI:456216"/>
    </reaction>
    <physiologicalReaction direction="left-to-right" evidence="10">
        <dbReference type="Rhea" id="RHEA:13066"/>
    </physiologicalReaction>
</comment>
<evidence type="ECO:0000256" key="5">
    <source>
        <dbReference type="ARBA" id="ARBA00022801"/>
    </source>
</evidence>
<dbReference type="GO" id="GO:0016558">
    <property type="term" value="P:protein import into peroxisome matrix"/>
    <property type="evidence" value="ECO:0007669"/>
    <property type="project" value="TreeGrafter"/>
</dbReference>
<organism evidence="13 14">
    <name type="scientific">Iris pallida</name>
    <name type="common">Sweet iris</name>
    <dbReference type="NCBI Taxonomy" id="29817"/>
    <lineage>
        <taxon>Eukaryota</taxon>
        <taxon>Viridiplantae</taxon>
        <taxon>Streptophyta</taxon>
        <taxon>Embryophyta</taxon>
        <taxon>Tracheophyta</taxon>
        <taxon>Spermatophyta</taxon>
        <taxon>Magnoliopsida</taxon>
        <taxon>Liliopsida</taxon>
        <taxon>Asparagales</taxon>
        <taxon>Iridaceae</taxon>
        <taxon>Iridoideae</taxon>
        <taxon>Irideae</taxon>
        <taxon>Iris</taxon>
    </lineage>
</organism>
<feature type="domain" description="AAA+ ATPase" evidence="12">
    <location>
        <begin position="376"/>
        <end position="538"/>
    </location>
</feature>
<reference evidence="13" key="1">
    <citation type="journal article" date="2023" name="GigaByte">
        <title>Genome assembly of the bearded iris, Iris pallida Lam.</title>
        <authorList>
            <person name="Bruccoleri R.E."/>
            <person name="Oakeley E.J."/>
            <person name="Faust A.M.E."/>
            <person name="Altorfer M."/>
            <person name="Dessus-Babus S."/>
            <person name="Burckhardt D."/>
            <person name="Oertli M."/>
            <person name="Naumann U."/>
            <person name="Petersen F."/>
            <person name="Wong J."/>
        </authorList>
    </citation>
    <scope>NUCLEOTIDE SEQUENCE</scope>
    <source>
        <strain evidence="13">GSM-AAB239-AS_SAM_17_03QT</strain>
    </source>
</reference>
<dbReference type="FunFam" id="3.40.50.300:FF:001716">
    <property type="entry name" value="Peroxisome biogenesis protein 6"/>
    <property type="match status" value="1"/>
</dbReference>
<dbReference type="InterPro" id="IPR047533">
    <property type="entry name" value="RecA-like_PEX6_r2"/>
</dbReference>
<keyword evidence="4" id="KW-0547">Nucleotide-binding</keyword>
<dbReference type="Pfam" id="PF00004">
    <property type="entry name" value="AAA"/>
    <property type="match status" value="2"/>
</dbReference>
<comment type="similarity">
    <text evidence="2">Belongs to the AAA ATPase family.</text>
</comment>
<keyword evidence="5" id="KW-0378">Hydrolase</keyword>
<dbReference type="InterPro" id="IPR050168">
    <property type="entry name" value="AAA_ATPase_domain"/>
</dbReference>
<evidence type="ECO:0000313" key="13">
    <source>
        <dbReference type="EMBL" id="KAJ6807071.1"/>
    </source>
</evidence>
<dbReference type="InterPro" id="IPR003959">
    <property type="entry name" value="ATPase_AAA_core"/>
</dbReference>
<keyword evidence="3" id="KW-0962">Peroxisome biogenesis</keyword>
<proteinExistence type="inferred from homology"/>
<dbReference type="Proteomes" id="UP001140949">
    <property type="component" value="Unassembled WGS sequence"/>
</dbReference>
<feature type="compositionally biased region" description="Basic and acidic residues" evidence="11">
    <location>
        <begin position="26"/>
        <end position="40"/>
    </location>
</feature>
<evidence type="ECO:0000256" key="2">
    <source>
        <dbReference type="ARBA" id="ARBA00006914"/>
    </source>
</evidence>
<evidence type="ECO:0000313" key="14">
    <source>
        <dbReference type="Proteomes" id="UP001140949"/>
    </source>
</evidence>
<dbReference type="FunFam" id="3.40.50.300:FF:000109">
    <property type="entry name" value="Peroxisomal biogenesis factor 6"/>
    <property type="match status" value="1"/>
</dbReference>
<dbReference type="GO" id="GO:0005829">
    <property type="term" value="C:cytosol"/>
    <property type="evidence" value="ECO:0007669"/>
    <property type="project" value="TreeGrafter"/>
</dbReference>
<accession>A0AAX6ET39</accession>
<dbReference type="SUPFAM" id="SSF52540">
    <property type="entry name" value="P-loop containing nucleoside triphosphate hydrolases"/>
    <property type="match status" value="2"/>
</dbReference>
<comment type="caution">
    <text evidence="13">The sequence shown here is derived from an EMBL/GenBank/DDBJ whole genome shotgun (WGS) entry which is preliminary data.</text>
</comment>
<dbReference type="PANTHER" id="PTHR23077">
    <property type="entry name" value="AAA-FAMILY ATPASE"/>
    <property type="match status" value="1"/>
</dbReference>
<dbReference type="EMBL" id="JANAVB010034219">
    <property type="protein sequence ID" value="KAJ6807071.1"/>
    <property type="molecule type" value="Genomic_DNA"/>
</dbReference>
<evidence type="ECO:0000256" key="4">
    <source>
        <dbReference type="ARBA" id="ARBA00022741"/>
    </source>
</evidence>
<evidence type="ECO:0000256" key="10">
    <source>
        <dbReference type="ARBA" id="ARBA00048778"/>
    </source>
</evidence>
<dbReference type="GO" id="GO:0005778">
    <property type="term" value="C:peroxisomal membrane"/>
    <property type="evidence" value="ECO:0007669"/>
    <property type="project" value="TreeGrafter"/>
</dbReference>
<gene>
    <name evidence="13" type="ORF">M6B38_173700</name>
</gene>
<feature type="domain" description="AAA+ ATPase" evidence="12">
    <location>
        <begin position="688"/>
        <end position="828"/>
    </location>
</feature>
<evidence type="ECO:0000256" key="8">
    <source>
        <dbReference type="ARBA" id="ARBA00034811"/>
    </source>
</evidence>
<comment type="subcellular location">
    <subcellularLocation>
        <location evidence="1">Membrane</location>
    </subcellularLocation>
</comment>
<evidence type="ECO:0000259" key="12">
    <source>
        <dbReference type="SMART" id="SM00382"/>
    </source>
</evidence>
<evidence type="ECO:0000256" key="3">
    <source>
        <dbReference type="ARBA" id="ARBA00022593"/>
    </source>
</evidence>
<evidence type="ECO:0000256" key="9">
    <source>
        <dbReference type="ARBA" id="ARBA00034920"/>
    </source>
</evidence>
<evidence type="ECO:0000256" key="1">
    <source>
        <dbReference type="ARBA" id="ARBA00004370"/>
    </source>
</evidence>
<dbReference type="GO" id="GO:0016887">
    <property type="term" value="F:ATP hydrolysis activity"/>
    <property type="evidence" value="ECO:0007669"/>
    <property type="project" value="InterPro"/>
</dbReference>
<sequence length="937" mass="102660">MVETRRRPLILSSTRKLLDSVLSSARPEDDGRRGRDEASGDRSPPSLRLKAGILRFDEGGAGGGELSENSFLVGVPSSVLKRLSITTGSLILVKNAGTNVGRIVKVIVLDRPVADAPEKEGTCQVDRPLDSHYATNTFSSFTYPSHDYITLDEEVAYIAPLLAFNLGLHVSFLEVLLQGGQESLKSLFEIDGNEKSGEGKKISDVHVKLTQWTDLPRYASHLRISFVKIPECGMLGSIKGSSTTEEDDRQLMIDSALNDYFKVDRFLARGDVFSIHINWNCRSEMCASCSQEANKLFSNNAIYFKVMAMEPLNEPILRANYNQTALVLGGSVASAIPPDFFVKSSKDFIPMQVETVKLLASVLAPALCPSSLSSKFRVAVFLHGPPGCGKRTVVRYVAHCLGLHVVEYSCHDLMSSSERKASTALANTFKAAHRYAPSVLLLRHFDVFGNLSSNEGSPFDQVGVTSEVASVIRDFTEPFSEEEDSYSAQAANNGLYLIETERLSKHPVLLIAVADSSERLQPPIRRCFSHEISMGPLTEEHRANLLFQSLGGISKIHGENLKELTKDVIGQTSGFMPRDLHALVADASASFIERIVKYGDSENSIAGAKLVQDGDRTSRIASEHLEKEDFSKALERSKKRNASALGTPKVPNVKWEDVGGLEEVKKSILDTVQLPLLHKDLFSSGLRKRSGVLLYGPPGTGKTLLAKAVATECSLNFLSVKGPELINMYIGESEKNVRDIFQKARSARPCVIFFDELDSLAPARGASGDSGGVMDRVVSQMLAEIDGLNEATQDLFIIGASNRPDLIDPALLRPGRFDKLLYVGVNSDASYRERVLTALCRKFNLHENVSLLSVAKKCPANFTGADMYALCADAWFHAAKRTVSSNHADPSTTDEADSVIVEIDDFVKVLEELSPSLSLSELRKYELLRDQFEGTLK</sequence>
<keyword evidence="6" id="KW-0067">ATP-binding</keyword>
<dbReference type="AlphaFoldDB" id="A0AAX6ET39"/>
<keyword evidence="14" id="KW-1185">Reference proteome</keyword>
<dbReference type="PANTHER" id="PTHR23077:SF9">
    <property type="entry name" value="PEROXISOMAL ATPASE PEX6"/>
    <property type="match status" value="1"/>
</dbReference>